<dbReference type="Pfam" id="PF11268">
    <property type="entry name" value="DUF3071"/>
    <property type="match status" value="1"/>
</dbReference>
<name>A0A9X2D3S7_9ACTN</name>
<evidence type="ECO:0000259" key="2">
    <source>
        <dbReference type="Pfam" id="PF11268"/>
    </source>
</evidence>
<feature type="compositionally biased region" description="Low complexity" evidence="1">
    <location>
        <begin position="254"/>
        <end position="285"/>
    </location>
</feature>
<feature type="domain" description="DUF3071" evidence="2">
    <location>
        <begin position="1"/>
        <end position="168"/>
    </location>
</feature>
<dbReference type="AlphaFoldDB" id="A0A9X2D3S7"/>
<dbReference type="RefSeq" id="WP_250825771.1">
    <property type="nucleotide sequence ID" value="NZ_JAMOIL010000001.1"/>
</dbReference>
<dbReference type="InterPro" id="IPR047682">
    <property type="entry name" value="SepH-like"/>
</dbReference>
<evidence type="ECO:0000313" key="3">
    <source>
        <dbReference type="EMBL" id="MCM0618806.1"/>
    </source>
</evidence>
<evidence type="ECO:0000256" key="1">
    <source>
        <dbReference type="SAM" id="MobiDB-lite"/>
    </source>
</evidence>
<evidence type="ECO:0000313" key="4">
    <source>
        <dbReference type="Proteomes" id="UP001139485"/>
    </source>
</evidence>
<accession>A0A9X2D3S7</accession>
<feature type="region of interest" description="Disordered" evidence="1">
    <location>
        <begin position="236"/>
        <end position="320"/>
    </location>
</feature>
<feature type="compositionally biased region" description="Low complexity" evidence="1">
    <location>
        <begin position="236"/>
        <end position="246"/>
    </location>
</feature>
<keyword evidence="4" id="KW-1185">Reference proteome</keyword>
<protein>
    <submittedName>
        <fullName evidence="3">Septation protein SepH</fullName>
    </submittedName>
</protein>
<proteinExistence type="predicted"/>
<reference evidence="3" key="1">
    <citation type="submission" date="2022-05" db="EMBL/GenBank/DDBJ databases">
        <authorList>
            <person name="Tuo L."/>
        </authorList>
    </citation>
    <scope>NUCLEOTIDE SEQUENCE</scope>
    <source>
        <strain evidence="3">BSK12Z-4</strain>
    </source>
</reference>
<dbReference type="NCBIfam" id="NF040712">
    <property type="entry name" value="SepH"/>
    <property type="match status" value="1"/>
</dbReference>
<feature type="compositionally biased region" description="Basic residues" evidence="1">
    <location>
        <begin position="294"/>
        <end position="304"/>
    </location>
</feature>
<comment type="caution">
    <text evidence="3">The sequence shown here is derived from an EMBL/GenBank/DDBJ whole genome shotgun (WGS) entry which is preliminary data.</text>
</comment>
<dbReference type="InterPro" id="IPR021421">
    <property type="entry name" value="DUF3071"/>
</dbReference>
<sequence>MVHLTLAGISGDGKQLLLVSEAGVRFTVDNDSRLRAALSGDTASQGQLEITMDSALRPREIQARIRAGETPEAVAEAARTSVERIQPYAGPVLAEREHMAQRAQRSSVRGREAEGPRILGRAVTERLSGLGLHSDVVSWDSWRREDGRWVLVGEFATPDRTGMARFTFDPPGNYVVMDNDEAKWLIGEPLPEPEPARDDLRLARERRLAAAQPSDDEPLEFVASMEAYLDVPTDAADAPARPTAEPEAPEDTVVEPLADPVAEPAEPAVQQSSAPEPVAEAPAADEPAEEPTKPARRPSRKRGRASVPSWDEIMFGNSQD</sequence>
<gene>
    <name evidence="3" type="primary">sepH</name>
    <name evidence="3" type="ORF">M8330_00690</name>
</gene>
<dbReference type="Proteomes" id="UP001139485">
    <property type="component" value="Unassembled WGS sequence"/>
</dbReference>
<organism evidence="3 4">
    <name type="scientific">Nocardioides bruguierae</name>
    <dbReference type="NCBI Taxonomy" id="2945102"/>
    <lineage>
        <taxon>Bacteria</taxon>
        <taxon>Bacillati</taxon>
        <taxon>Actinomycetota</taxon>
        <taxon>Actinomycetes</taxon>
        <taxon>Propionibacteriales</taxon>
        <taxon>Nocardioidaceae</taxon>
        <taxon>Nocardioides</taxon>
    </lineage>
</organism>
<dbReference type="EMBL" id="JAMOIL010000001">
    <property type="protein sequence ID" value="MCM0618806.1"/>
    <property type="molecule type" value="Genomic_DNA"/>
</dbReference>